<dbReference type="InterPro" id="IPR003439">
    <property type="entry name" value="ABC_transporter-like_ATP-bd"/>
</dbReference>
<dbReference type="GO" id="GO:0005524">
    <property type="term" value="F:ATP binding"/>
    <property type="evidence" value="ECO:0007669"/>
    <property type="project" value="UniProtKB-KW"/>
</dbReference>
<name>A0ABW7TE47_9NOCA</name>
<evidence type="ECO:0000256" key="1">
    <source>
        <dbReference type="ARBA" id="ARBA00022741"/>
    </source>
</evidence>
<organism evidence="5 6">
    <name type="scientific">Nocardia carnea</name>
    <dbReference type="NCBI Taxonomy" id="37328"/>
    <lineage>
        <taxon>Bacteria</taxon>
        <taxon>Bacillati</taxon>
        <taxon>Actinomycetota</taxon>
        <taxon>Actinomycetes</taxon>
        <taxon>Mycobacteriales</taxon>
        <taxon>Nocardiaceae</taxon>
        <taxon>Nocardia</taxon>
    </lineage>
</organism>
<dbReference type="EMBL" id="JBIRUQ010000001">
    <property type="protein sequence ID" value="MFI1459302.1"/>
    <property type="molecule type" value="Genomic_DNA"/>
</dbReference>
<dbReference type="PROSITE" id="PS00211">
    <property type="entry name" value="ABC_TRANSPORTER_1"/>
    <property type="match status" value="1"/>
</dbReference>
<dbReference type="CDD" id="cd03221">
    <property type="entry name" value="ABCF_EF-3"/>
    <property type="match status" value="1"/>
</dbReference>
<dbReference type="Pfam" id="PF00005">
    <property type="entry name" value="ABC_tran"/>
    <property type="match status" value="2"/>
</dbReference>
<dbReference type="PANTHER" id="PTHR42855:SF2">
    <property type="entry name" value="DRUG RESISTANCE ABC TRANSPORTER,ATP-BINDING PROTEIN"/>
    <property type="match status" value="1"/>
</dbReference>
<gene>
    <name evidence="5" type="ORF">ACH4WX_01120</name>
</gene>
<keyword evidence="6" id="KW-1185">Reference proteome</keyword>
<sequence>MPTQITAHAVSKSFHGRLVLDEVGCTLGAGERTGIVGENGSGKSTLLRLFAEQATPDQGEIVVDAAGGIGYLAQDEQLPAQLTVQQIIDRALSDLRRIETRMRRLEAGMAAGDDSGLTEYGELTTIFELRGGYDADARVERALHGLGLGLVSRERTVAGLSGGEQVRLRLAALLAAAPEVLLLDEPTNHLDDNALTWLEDHLRTRPGTTVAVSHDRVFLERVTTTLLEVDADRRGVLRYGNGYRGFLTEKAAARQRWAQAYTQWQSDTERLRETIATTARRVAPGRAMKDNNKMAYDRAGGRVQQSLAGRVRNAEERLRRLLDEPVPPPPEPLRFTAIPWTVREQAGAPVEPPEKADRSALDGSSDTGLEPAPIDVPGRTQSDAVEPRGDIHESSHGNAPDTARSIFPAGACSAVLDATDISVANRLSPTSFAVAAGERVLITGSNGAGKTTLLRVLAGELEPDSGTVTRRGRIGYLAQEPRTGDPGRTLLAAFAHDRPGVADEHAERLLALGLFTRDQLTTRVGELSTGQRQRLALARLVTEPAAALLLDEPTNHLSPGLVEDLEIALTHYTGALVIVSHDRRLRRRWRGARLTLRAASPAGVS</sequence>
<feature type="domain" description="ABC transporter" evidence="4">
    <location>
        <begin position="401"/>
        <end position="602"/>
    </location>
</feature>
<dbReference type="InterPro" id="IPR017871">
    <property type="entry name" value="ABC_transporter-like_CS"/>
</dbReference>
<dbReference type="RefSeq" id="WP_033241220.1">
    <property type="nucleotide sequence ID" value="NZ_JBIRUQ010000001.1"/>
</dbReference>
<evidence type="ECO:0000313" key="6">
    <source>
        <dbReference type="Proteomes" id="UP001611263"/>
    </source>
</evidence>
<keyword evidence="1" id="KW-0547">Nucleotide-binding</keyword>
<keyword evidence="2 5" id="KW-0067">ATP-binding</keyword>
<protein>
    <submittedName>
        <fullName evidence="5">ABC-F family ATP-binding cassette domain-containing protein</fullName>
    </submittedName>
</protein>
<dbReference type="PROSITE" id="PS50893">
    <property type="entry name" value="ABC_TRANSPORTER_2"/>
    <property type="match status" value="2"/>
</dbReference>
<comment type="caution">
    <text evidence="5">The sequence shown here is derived from an EMBL/GenBank/DDBJ whole genome shotgun (WGS) entry which is preliminary data.</text>
</comment>
<evidence type="ECO:0000256" key="3">
    <source>
        <dbReference type="SAM" id="MobiDB-lite"/>
    </source>
</evidence>
<dbReference type="Gene3D" id="3.40.50.300">
    <property type="entry name" value="P-loop containing nucleotide triphosphate hydrolases"/>
    <property type="match status" value="2"/>
</dbReference>
<accession>A0ABW7TE47</accession>
<dbReference type="InterPro" id="IPR051309">
    <property type="entry name" value="ABCF_ATPase"/>
</dbReference>
<dbReference type="SUPFAM" id="SSF52540">
    <property type="entry name" value="P-loop containing nucleoside triphosphate hydrolases"/>
    <property type="match status" value="2"/>
</dbReference>
<evidence type="ECO:0000313" key="5">
    <source>
        <dbReference type="EMBL" id="MFI1459302.1"/>
    </source>
</evidence>
<dbReference type="InterPro" id="IPR027417">
    <property type="entry name" value="P-loop_NTPase"/>
</dbReference>
<feature type="compositionally biased region" description="Basic and acidic residues" evidence="3">
    <location>
        <begin position="385"/>
        <end position="395"/>
    </location>
</feature>
<dbReference type="GeneID" id="93509751"/>
<evidence type="ECO:0000256" key="2">
    <source>
        <dbReference type="ARBA" id="ARBA00022840"/>
    </source>
</evidence>
<feature type="domain" description="ABC transporter" evidence="4">
    <location>
        <begin position="5"/>
        <end position="259"/>
    </location>
</feature>
<dbReference type="PANTHER" id="PTHR42855">
    <property type="entry name" value="ABC TRANSPORTER ATP-BINDING SUBUNIT"/>
    <property type="match status" value="1"/>
</dbReference>
<reference evidence="5 6" key="1">
    <citation type="submission" date="2024-10" db="EMBL/GenBank/DDBJ databases">
        <title>The Natural Products Discovery Center: Release of the First 8490 Sequenced Strains for Exploring Actinobacteria Biosynthetic Diversity.</title>
        <authorList>
            <person name="Kalkreuter E."/>
            <person name="Kautsar S.A."/>
            <person name="Yang D."/>
            <person name="Bader C.D."/>
            <person name="Teijaro C.N."/>
            <person name="Fluegel L."/>
            <person name="Davis C.M."/>
            <person name="Simpson J.R."/>
            <person name="Lauterbach L."/>
            <person name="Steele A.D."/>
            <person name="Gui C."/>
            <person name="Meng S."/>
            <person name="Li G."/>
            <person name="Viehrig K."/>
            <person name="Ye F."/>
            <person name="Su P."/>
            <person name="Kiefer A.F."/>
            <person name="Nichols A."/>
            <person name="Cepeda A.J."/>
            <person name="Yan W."/>
            <person name="Fan B."/>
            <person name="Jiang Y."/>
            <person name="Adhikari A."/>
            <person name="Zheng C.-J."/>
            <person name="Schuster L."/>
            <person name="Cowan T.M."/>
            <person name="Smanski M.J."/>
            <person name="Chevrette M.G."/>
            <person name="De Carvalho L.P.S."/>
            <person name="Shen B."/>
        </authorList>
    </citation>
    <scope>NUCLEOTIDE SEQUENCE [LARGE SCALE GENOMIC DNA]</scope>
    <source>
        <strain evidence="5 6">NPDC020568</strain>
    </source>
</reference>
<feature type="region of interest" description="Disordered" evidence="3">
    <location>
        <begin position="346"/>
        <end position="403"/>
    </location>
</feature>
<dbReference type="InterPro" id="IPR003593">
    <property type="entry name" value="AAA+_ATPase"/>
</dbReference>
<dbReference type="Proteomes" id="UP001611263">
    <property type="component" value="Unassembled WGS sequence"/>
</dbReference>
<evidence type="ECO:0000259" key="4">
    <source>
        <dbReference type="PROSITE" id="PS50893"/>
    </source>
</evidence>
<dbReference type="SMART" id="SM00382">
    <property type="entry name" value="AAA"/>
    <property type="match status" value="2"/>
</dbReference>
<proteinExistence type="predicted"/>